<dbReference type="GO" id="GO:0008270">
    <property type="term" value="F:zinc ion binding"/>
    <property type="evidence" value="ECO:0007669"/>
    <property type="project" value="UniProtKB-KW"/>
</dbReference>
<proteinExistence type="predicted"/>
<feature type="domain" description="RING-type" evidence="3">
    <location>
        <begin position="99"/>
        <end position="150"/>
    </location>
</feature>
<keyword evidence="5" id="KW-1185">Reference proteome</keyword>
<dbReference type="PANTHER" id="PTHR22765:SF434">
    <property type="entry name" value="GB|AAD18119.1-RELATED"/>
    <property type="match status" value="1"/>
</dbReference>
<feature type="region of interest" description="Disordered" evidence="2">
    <location>
        <begin position="31"/>
        <end position="54"/>
    </location>
</feature>
<feature type="region of interest" description="Disordered" evidence="2">
    <location>
        <begin position="66"/>
        <end position="90"/>
    </location>
</feature>
<dbReference type="HOGENOM" id="CLU_1417031_0_0_1"/>
<dbReference type="SUPFAM" id="SSF57850">
    <property type="entry name" value="RING/U-box"/>
    <property type="match status" value="1"/>
</dbReference>
<dbReference type="InterPro" id="IPR013083">
    <property type="entry name" value="Znf_RING/FYVE/PHD"/>
</dbReference>
<dbReference type="SMART" id="SM00184">
    <property type="entry name" value="RING"/>
    <property type="match status" value="1"/>
</dbReference>
<dbReference type="Gene3D" id="3.30.40.10">
    <property type="entry name" value="Zinc/RING finger domain, C3HC4 (zinc finger)"/>
    <property type="match status" value="1"/>
</dbReference>
<evidence type="ECO:0000259" key="3">
    <source>
        <dbReference type="PROSITE" id="PS50089"/>
    </source>
</evidence>
<reference evidence="5" key="2">
    <citation type="submission" date="2013-12" db="EMBL/GenBank/DDBJ databases">
        <authorList>
            <person name="Yu Y."/>
            <person name="Lee S."/>
            <person name="de Baynast K."/>
            <person name="Wissotski M."/>
            <person name="Liu L."/>
            <person name="Talag J."/>
            <person name="Goicoechea J."/>
            <person name="Angelova A."/>
            <person name="Jetty R."/>
            <person name="Kudrna D."/>
            <person name="Golser W."/>
            <person name="Rivera L."/>
            <person name="Zhang J."/>
            <person name="Wing R."/>
        </authorList>
    </citation>
    <scope>NUCLEOTIDE SEQUENCE</scope>
</reference>
<dbReference type="Proteomes" id="UP000032180">
    <property type="component" value="Chromosome 6"/>
</dbReference>
<dbReference type="PROSITE" id="PS50089">
    <property type="entry name" value="ZF_RING_2"/>
    <property type="match status" value="1"/>
</dbReference>
<dbReference type="PANTHER" id="PTHR22765">
    <property type="entry name" value="RING FINGER AND PROTEASE ASSOCIATED DOMAIN-CONTAINING"/>
    <property type="match status" value="1"/>
</dbReference>
<name>A0A0D9WLR0_9ORYZ</name>
<reference evidence="4 5" key="1">
    <citation type="submission" date="2012-08" db="EMBL/GenBank/DDBJ databases">
        <title>Oryza genome evolution.</title>
        <authorList>
            <person name="Wing R.A."/>
        </authorList>
    </citation>
    <scope>NUCLEOTIDE SEQUENCE</scope>
</reference>
<dbReference type="GO" id="GO:0006511">
    <property type="term" value="P:ubiquitin-dependent protein catabolic process"/>
    <property type="evidence" value="ECO:0007669"/>
    <property type="project" value="TreeGrafter"/>
</dbReference>
<evidence type="ECO:0000256" key="2">
    <source>
        <dbReference type="SAM" id="MobiDB-lite"/>
    </source>
</evidence>
<dbReference type="STRING" id="77586.A0A0D9WLR0"/>
<evidence type="ECO:0000313" key="5">
    <source>
        <dbReference type="Proteomes" id="UP000032180"/>
    </source>
</evidence>
<reference evidence="4" key="3">
    <citation type="submission" date="2015-04" db="UniProtKB">
        <authorList>
            <consortium name="EnsemblPlants"/>
        </authorList>
    </citation>
    <scope>IDENTIFICATION</scope>
</reference>
<dbReference type="InterPro" id="IPR001841">
    <property type="entry name" value="Znf_RING"/>
</dbReference>
<keyword evidence="1" id="KW-0479">Metal-binding</keyword>
<evidence type="ECO:0000256" key="1">
    <source>
        <dbReference type="PROSITE-ProRule" id="PRU00175"/>
    </source>
</evidence>
<organism evidence="4 5">
    <name type="scientific">Leersia perrieri</name>
    <dbReference type="NCBI Taxonomy" id="77586"/>
    <lineage>
        <taxon>Eukaryota</taxon>
        <taxon>Viridiplantae</taxon>
        <taxon>Streptophyta</taxon>
        <taxon>Embryophyta</taxon>
        <taxon>Tracheophyta</taxon>
        <taxon>Spermatophyta</taxon>
        <taxon>Magnoliopsida</taxon>
        <taxon>Liliopsida</taxon>
        <taxon>Poales</taxon>
        <taxon>Poaceae</taxon>
        <taxon>BOP clade</taxon>
        <taxon>Oryzoideae</taxon>
        <taxon>Oryzeae</taxon>
        <taxon>Oryzinae</taxon>
        <taxon>Leersia</taxon>
    </lineage>
</organism>
<dbReference type="EnsemblPlants" id="LPERR06G02630.1">
    <property type="protein sequence ID" value="LPERR06G02630.1"/>
    <property type="gene ID" value="LPERR06G02630"/>
</dbReference>
<sequence>MSSSRSFENILDHYFEIDLLRHRVNGVFRRSDSAGAAGENRSGGTPTMSPPVNQPAAVAVAEESLQFQLDDDDDGDDPTPPAAAWGLKTVDPPDDGSDCPICLDGGSEKKKTAAEEDVWVETPCPHKFHGRCLETWKKKAKSRTICPMCRRVLITPPATATATAAMTTAAADDVTVPEDATATRTDESFIMK</sequence>
<keyword evidence="1" id="KW-0862">Zinc</keyword>
<dbReference type="AlphaFoldDB" id="A0A0D9WLR0"/>
<accession>A0A0D9WLR0</accession>
<evidence type="ECO:0000313" key="4">
    <source>
        <dbReference type="EnsemblPlants" id="LPERR06G02630.1"/>
    </source>
</evidence>
<dbReference type="InterPro" id="IPR051826">
    <property type="entry name" value="E3_ubiquitin-ligase_domain"/>
</dbReference>
<keyword evidence="1" id="KW-0863">Zinc-finger</keyword>
<dbReference type="Gramene" id="LPERR06G02630.1">
    <property type="protein sequence ID" value="LPERR06G02630.1"/>
    <property type="gene ID" value="LPERR06G02630"/>
</dbReference>
<dbReference type="GO" id="GO:0061630">
    <property type="term" value="F:ubiquitin protein ligase activity"/>
    <property type="evidence" value="ECO:0007669"/>
    <property type="project" value="TreeGrafter"/>
</dbReference>
<protein>
    <recommendedName>
        <fullName evidence="3">RING-type domain-containing protein</fullName>
    </recommendedName>
</protein>
<dbReference type="Pfam" id="PF13639">
    <property type="entry name" value="zf-RING_2"/>
    <property type="match status" value="1"/>
</dbReference>